<evidence type="ECO:0000313" key="2">
    <source>
        <dbReference type="Proteomes" id="UP001348641"/>
    </source>
</evidence>
<proteinExistence type="predicted"/>
<name>A0ABU7KI95_9ACTN</name>
<reference evidence="1 2" key="1">
    <citation type="submission" date="2023-07" db="EMBL/GenBank/DDBJ databases">
        <authorList>
            <person name="Girao M."/>
            <person name="Carvalho M.F."/>
        </authorList>
    </citation>
    <scope>NUCLEOTIDE SEQUENCE [LARGE SCALE GENOMIC DNA]</scope>
    <source>
        <strain evidence="1 2">66/93</strain>
    </source>
</reference>
<accession>A0ABU7KI95</accession>
<dbReference type="RefSeq" id="WP_330156312.1">
    <property type="nucleotide sequence ID" value="NZ_BAAAJA010000006.1"/>
</dbReference>
<gene>
    <name evidence="1" type="ORF">Q8A49_00645</name>
</gene>
<dbReference type="Pfam" id="PF05402">
    <property type="entry name" value="PqqD"/>
    <property type="match status" value="1"/>
</dbReference>
<dbReference type="Gene3D" id="1.10.10.1150">
    <property type="entry name" value="Coenzyme PQQ synthesis protein D (PqqD)"/>
    <property type="match status" value="1"/>
</dbReference>
<dbReference type="InterPro" id="IPR008792">
    <property type="entry name" value="PQQD"/>
</dbReference>
<protein>
    <submittedName>
        <fullName evidence="1">PqqD family protein</fullName>
    </submittedName>
</protein>
<dbReference type="Proteomes" id="UP001348641">
    <property type="component" value="Unassembled WGS sequence"/>
</dbReference>
<evidence type="ECO:0000313" key="1">
    <source>
        <dbReference type="EMBL" id="MEE2049003.1"/>
    </source>
</evidence>
<dbReference type="InterPro" id="IPR041881">
    <property type="entry name" value="PqqD_sf"/>
</dbReference>
<organism evidence="1 2">
    <name type="scientific">Nocardiopsis tropica</name>
    <dbReference type="NCBI Taxonomy" id="109330"/>
    <lineage>
        <taxon>Bacteria</taxon>
        <taxon>Bacillati</taxon>
        <taxon>Actinomycetota</taxon>
        <taxon>Actinomycetes</taxon>
        <taxon>Streptosporangiales</taxon>
        <taxon>Nocardiopsidaceae</taxon>
        <taxon>Nocardiopsis</taxon>
    </lineage>
</organism>
<sequence>MSGSDPQLRRHHAVYTAADRDGAVLLHSTQNRLYGLNPSAAVLWERLSGGEDPDSVVSALSGLWGVNEERLRADVRGLTDTLVRLGLAVPEGGSR</sequence>
<comment type="caution">
    <text evidence="1">The sequence shown here is derived from an EMBL/GenBank/DDBJ whole genome shotgun (WGS) entry which is preliminary data.</text>
</comment>
<dbReference type="EMBL" id="JAUUCC010000001">
    <property type="protein sequence ID" value="MEE2049003.1"/>
    <property type="molecule type" value="Genomic_DNA"/>
</dbReference>